<dbReference type="EMBL" id="EQ975470">
    <property type="protein sequence ID" value="EEF27358.1"/>
    <property type="molecule type" value="Genomic_DNA"/>
</dbReference>
<keyword evidence="12" id="KW-1185">Reference proteome</keyword>
<evidence type="ECO:0000256" key="1">
    <source>
        <dbReference type="ARBA" id="ARBA00004202"/>
    </source>
</evidence>
<evidence type="ECO:0000313" key="12">
    <source>
        <dbReference type="Proteomes" id="UP000008311"/>
    </source>
</evidence>
<dbReference type="InterPro" id="IPR027417">
    <property type="entry name" value="P-loop_NTPase"/>
</dbReference>
<evidence type="ECO:0000256" key="3">
    <source>
        <dbReference type="ARBA" id="ARBA00022448"/>
    </source>
</evidence>
<dbReference type="InterPro" id="IPR050086">
    <property type="entry name" value="MetN_ABC_transporter-like"/>
</dbReference>
<evidence type="ECO:0000256" key="5">
    <source>
        <dbReference type="ARBA" id="ARBA00022729"/>
    </source>
</evidence>
<keyword evidence="6" id="KW-0547">Nucleotide-binding</keyword>
<dbReference type="InterPro" id="IPR018313">
    <property type="entry name" value="SBP_3_CS"/>
</dbReference>
<evidence type="ECO:0000256" key="9">
    <source>
        <dbReference type="SAM" id="SignalP"/>
    </source>
</evidence>
<feature type="chain" id="PRO_5002892031" evidence="9">
    <location>
        <begin position="29"/>
        <end position="437"/>
    </location>
</feature>
<evidence type="ECO:0000256" key="6">
    <source>
        <dbReference type="ARBA" id="ARBA00022741"/>
    </source>
</evidence>
<organism evidence="11 12">
    <name type="scientific">Ricinus communis</name>
    <name type="common">Castor bean</name>
    <dbReference type="NCBI Taxonomy" id="3988"/>
    <lineage>
        <taxon>Eukaryota</taxon>
        <taxon>Viridiplantae</taxon>
        <taxon>Streptophyta</taxon>
        <taxon>Embryophyta</taxon>
        <taxon>Tracheophyta</taxon>
        <taxon>Spermatophyta</taxon>
        <taxon>Magnoliopsida</taxon>
        <taxon>eudicotyledons</taxon>
        <taxon>Gunneridae</taxon>
        <taxon>Pentapetalae</taxon>
        <taxon>rosids</taxon>
        <taxon>fabids</taxon>
        <taxon>Malpighiales</taxon>
        <taxon>Euphorbiaceae</taxon>
        <taxon>Acalyphoideae</taxon>
        <taxon>Acalypheae</taxon>
        <taxon>Ricinus</taxon>
    </lineage>
</organism>
<gene>
    <name evidence="11" type="ORF">RCOM_0334580</name>
</gene>
<dbReference type="STRING" id="3988.B9T9V5"/>
<dbReference type="Pfam" id="PF00497">
    <property type="entry name" value="SBP_bac_3"/>
    <property type="match status" value="1"/>
</dbReference>
<dbReference type="CDD" id="cd13689">
    <property type="entry name" value="PBP2_BsGlnH"/>
    <property type="match status" value="1"/>
</dbReference>
<dbReference type="Gene3D" id="3.40.50.300">
    <property type="entry name" value="P-loop containing nucleotide triphosphate hydrolases"/>
    <property type="match status" value="1"/>
</dbReference>
<reference evidence="12" key="1">
    <citation type="journal article" date="2010" name="Nat. Biotechnol.">
        <title>Draft genome sequence of the oilseed species Ricinus communis.</title>
        <authorList>
            <person name="Chan A.P."/>
            <person name="Crabtree J."/>
            <person name="Zhao Q."/>
            <person name="Lorenzi H."/>
            <person name="Orvis J."/>
            <person name="Puiu D."/>
            <person name="Melake-Berhan A."/>
            <person name="Jones K.M."/>
            <person name="Redman J."/>
            <person name="Chen G."/>
            <person name="Cahoon E.B."/>
            <person name="Gedil M."/>
            <person name="Stanke M."/>
            <person name="Haas B.J."/>
            <person name="Wortman J.R."/>
            <person name="Fraser-Liggett C.M."/>
            <person name="Ravel J."/>
            <person name="Rabinowicz P.D."/>
        </authorList>
    </citation>
    <scope>NUCLEOTIDE SEQUENCE [LARGE SCALE GENOMIC DNA]</scope>
    <source>
        <strain evidence="12">cv. Hale</strain>
    </source>
</reference>
<dbReference type="InterPro" id="IPR003439">
    <property type="entry name" value="ABC_transporter-like_ATP-bd"/>
</dbReference>
<evidence type="ECO:0000256" key="7">
    <source>
        <dbReference type="ARBA" id="ARBA00022840"/>
    </source>
</evidence>
<accession>B9T9V5</accession>
<keyword evidence="3" id="KW-0813">Transport</keyword>
<feature type="domain" description="ABC transporter" evidence="10">
    <location>
        <begin position="198"/>
        <end position="432"/>
    </location>
</feature>
<dbReference type="SMART" id="SM00062">
    <property type="entry name" value="PBPb"/>
    <property type="match status" value="1"/>
</dbReference>
<keyword evidence="8" id="KW-0472">Membrane</keyword>
<evidence type="ECO:0000313" key="11">
    <source>
        <dbReference type="EMBL" id="EEF27358.1"/>
    </source>
</evidence>
<name>B9T9V5_RICCO</name>
<dbReference type="PROSITE" id="PS01039">
    <property type="entry name" value="SBP_BACTERIAL_3"/>
    <property type="match status" value="1"/>
</dbReference>
<evidence type="ECO:0000256" key="2">
    <source>
        <dbReference type="ARBA" id="ARBA00005417"/>
    </source>
</evidence>
<dbReference type="PANTHER" id="PTHR43166:SF9">
    <property type="entry name" value="GLUTAMATE_ASPARTATE IMPORT ATP-BINDING PROTEIN GLTL"/>
    <property type="match status" value="1"/>
</dbReference>
<dbReference type="SMART" id="SM00382">
    <property type="entry name" value="AAA"/>
    <property type="match status" value="1"/>
</dbReference>
<dbReference type="AlphaFoldDB" id="B9T9V5"/>
<dbReference type="PROSITE" id="PS50893">
    <property type="entry name" value="ABC_TRANSPORTER_2"/>
    <property type="match status" value="1"/>
</dbReference>
<keyword evidence="4" id="KW-1003">Cell membrane</keyword>
<dbReference type="GO" id="GO:0005524">
    <property type="term" value="F:ATP binding"/>
    <property type="evidence" value="ECO:0007669"/>
    <property type="project" value="UniProtKB-KW"/>
</dbReference>
<protein>
    <submittedName>
        <fullName evidence="11">ATP binding cassette (Abc) transporter, putative</fullName>
        <ecNumber evidence="11">3.6.3.30</ecNumber>
    </submittedName>
</protein>
<dbReference type="Proteomes" id="UP000008311">
    <property type="component" value="Unassembled WGS sequence"/>
</dbReference>
<feature type="signal peptide" evidence="9">
    <location>
        <begin position="1"/>
        <end position="28"/>
    </location>
</feature>
<dbReference type="GO" id="GO:0005886">
    <property type="term" value="C:plasma membrane"/>
    <property type="evidence" value="ECO:0000318"/>
    <property type="project" value="GO_Central"/>
</dbReference>
<dbReference type="GO" id="GO:0042626">
    <property type="term" value="F:ATPase-coupled transmembrane transporter activity"/>
    <property type="evidence" value="ECO:0000318"/>
    <property type="project" value="GO_Central"/>
</dbReference>
<comment type="similarity">
    <text evidence="2">Belongs to the ABC transporter superfamily.</text>
</comment>
<dbReference type="Pfam" id="PF00005">
    <property type="entry name" value="ABC_tran"/>
    <property type="match status" value="1"/>
</dbReference>
<dbReference type="InterPro" id="IPR017871">
    <property type="entry name" value="ABC_transporter-like_CS"/>
</dbReference>
<proteinExistence type="inferred from homology"/>
<dbReference type="InParanoid" id="B9T9V5"/>
<dbReference type="Gene3D" id="3.40.190.10">
    <property type="entry name" value="Periplasmic binding protein-like II"/>
    <property type="match status" value="2"/>
</dbReference>
<keyword evidence="5 9" id="KW-0732">Signal</keyword>
<keyword evidence="11" id="KW-0378">Hydrolase</keyword>
<evidence type="ECO:0000256" key="4">
    <source>
        <dbReference type="ARBA" id="ARBA00022475"/>
    </source>
</evidence>
<dbReference type="EC" id="3.6.3.30" evidence="11"/>
<dbReference type="SUPFAM" id="SSF52540">
    <property type="entry name" value="P-loop containing nucleoside triphosphate hydrolases"/>
    <property type="match status" value="1"/>
</dbReference>
<dbReference type="InterPro" id="IPR001638">
    <property type="entry name" value="Solute-binding_3/MltF_N"/>
</dbReference>
<dbReference type="PROSITE" id="PS00211">
    <property type="entry name" value="ABC_TRANSPORTER_1"/>
    <property type="match status" value="1"/>
</dbReference>
<dbReference type="PANTHER" id="PTHR43166">
    <property type="entry name" value="AMINO ACID IMPORT ATP-BINDING PROTEIN"/>
    <property type="match status" value="1"/>
</dbReference>
<dbReference type="SUPFAM" id="SSF53850">
    <property type="entry name" value="Periplasmic binding protein-like II"/>
    <property type="match status" value="1"/>
</dbReference>
<evidence type="ECO:0000259" key="10">
    <source>
        <dbReference type="PROSITE" id="PS50893"/>
    </source>
</evidence>
<sequence>MNALLKRCRIKTLGVTLTLLALSQAALADQLQNIKSKGILTCGVLGTVPPFGYQDPKTRKPIGYDIEICKIVANHLGVKPIFKVISPAARIPEVDQGRIDVITGSLGWTPARAQQVDYSYSYYVTETVLGFPADAKFTSWNQLAGKRIGAVNSTTSAAAAREKLPKSSVITFDDVAQAFLALRQRKTDAVAMDEIFLRHFEDVKKHYEHTAVLNGVNANVKKGDTIVLCGSSGSGKTTLIRLVNRLETLTIGRIFIDGRDINDHLVDVNRLRSGIGFVAQSFNLFTHLNALDNVAIALRRVRKIKKDESRDRALYQLRRFGLENFAMRYPSQLSGGQQQRVAIARAIAMEPSLILFDEPTSALDPEMVSEVLAAMRSLAEEGLTMLCVTHEMSFARQAADRVWFLEKGSLIQDLPACQFFEQNENERVRRFLASVGH</sequence>
<comment type="subcellular location">
    <subcellularLocation>
        <location evidence="1">Cell membrane</location>
        <topology evidence="1">Peripheral membrane protein</topology>
    </subcellularLocation>
</comment>
<dbReference type="InterPro" id="IPR003593">
    <property type="entry name" value="AAA+_ATPase"/>
</dbReference>
<keyword evidence="7" id="KW-0067">ATP-binding</keyword>
<evidence type="ECO:0000256" key="8">
    <source>
        <dbReference type="ARBA" id="ARBA00023136"/>
    </source>
</evidence>
<dbReference type="GO" id="GO:0016887">
    <property type="term" value="F:ATP hydrolysis activity"/>
    <property type="evidence" value="ECO:0007669"/>
    <property type="project" value="InterPro"/>
</dbReference>
<dbReference type="eggNOG" id="KOG0055">
    <property type="taxonomic scope" value="Eukaryota"/>
</dbReference>